<accession>A0A6J4U5J3</accession>
<organism evidence="2">
    <name type="scientific">uncultured Thermomicrobiales bacterium</name>
    <dbReference type="NCBI Taxonomy" id="1645740"/>
    <lineage>
        <taxon>Bacteria</taxon>
        <taxon>Pseudomonadati</taxon>
        <taxon>Thermomicrobiota</taxon>
        <taxon>Thermomicrobia</taxon>
        <taxon>Thermomicrobiales</taxon>
        <taxon>environmental samples</taxon>
    </lineage>
</organism>
<reference evidence="2" key="1">
    <citation type="submission" date="2020-02" db="EMBL/GenBank/DDBJ databases">
        <authorList>
            <person name="Meier V. D."/>
        </authorList>
    </citation>
    <scope>NUCLEOTIDE SEQUENCE</scope>
    <source>
        <strain evidence="2">AVDCRST_MAG88</strain>
    </source>
</reference>
<feature type="non-terminal residue" evidence="2">
    <location>
        <position position="51"/>
    </location>
</feature>
<feature type="region of interest" description="Disordered" evidence="1">
    <location>
        <begin position="1"/>
        <end position="51"/>
    </location>
</feature>
<evidence type="ECO:0000256" key="1">
    <source>
        <dbReference type="SAM" id="MobiDB-lite"/>
    </source>
</evidence>
<proteinExistence type="predicted"/>
<feature type="non-terminal residue" evidence="2">
    <location>
        <position position="1"/>
    </location>
</feature>
<sequence>AQAGSQYRLRLREPGTLHARPAPLCRRAGGVRAGRHGGGRGVGRLRHGRML</sequence>
<dbReference type="EMBL" id="CADCWM010000013">
    <property type="protein sequence ID" value="CAA9541340.1"/>
    <property type="molecule type" value="Genomic_DNA"/>
</dbReference>
<name>A0A6J4U5J3_9BACT</name>
<gene>
    <name evidence="2" type="ORF">AVDCRST_MAG88-36</name>
</gene>
<dbReference type="AlphaFoldDB" id="A0A6J4U5J3"/>
<feature type="compositionally biased region" description="Basic residues" evidence="1">
    <location>
        <begin position="33"/>
        <end position="51"/>
    </location>
</feature>
<protein>
    <submittedName>
        <fullName evidence="2">Uncharacterized protein</fullName>
    </submittedName>
</protein>
<evidence type="ECO:0000313" key="2">
    <source>
        <dbReference type="EMBL" id="CAA9541340.1"/>
    </source>
</evidence>